<keyword evidence="2" id="KW-0614">Plasmid</keyword>
<organism evidence="2 3">
    <name type="scientific">Rhodothermus marinus (strain ATCC 43812 / DSM 4252 / R-10)</name>
    <name type="common">Rhodothermus obamensis</name>
    <dbReference type="NCBI Taxonomy" id="518766"/>
    <lineage>
        <taxon>Bacteria</taxon>
        <taxon>Pseudomonadati</taxon>
        <taxon>Rhodothermota</taxon>
        <taxon>Rhodothermia</taxon>
        <taxon>Rhodothermales</taxon>
        <taxon>Rhodothermaceae</taxon>
        <taxon>Rhodothermus</taxon>
    </lineage>
</organism>
<reference evidence="2 3" key="1">
    <citation type="journal article" date="2009" name="Stand. Genomic Sci.">
        <title>Complete genome sequence of Rhodothermus marinus type strain (R-10).</title>
        <authorList>
            <person name="Nolan M."/>
            <person name="Tindall B.J."/>
            <person name="Pomrenke H."/>
            <person name="Lapidus A."/>
            <person name="Copeland A."/>
            <person name="Glavina Del Rio T."/>
            <person name="Lucas S."/>
            <person name="Chen F."/>
            <person name="Tice H."/>
            <person name="Cheng J.F."/>
            <person name="Saunders E."/>
            <person name="Han C."/>
            <person name="Bruce D."/>
            <person name="Goodwin L."/>
            <person name="Chain P."/>
            <person name="Pitluck S."/>
            <person name="Ovchinikova G."/>
            <person name="Pati A."/>
            <person name="Ivanova N."/>
            <person name="Mavromatis K."/>
            <person name="Chen A."/>
            <person name="Palaniappan K."/>
            <person name="Land M."/>
            <person name="Hauser L."/>
            <person name="Chang Y.J."/>
            <person name="Jeffries C.D."/>
            <person name="Brettin T."/>
            <person name="Goker M."/>
            <person name="Bristow J."/>
            <person name="Eisen J.A."/>
            <person name="Markowitz V."/>
            <person name="Hugenholtz P."/>
            <person name="Kyrpides N.C."/>
            <person name="Klenk H.P."/>
            <person name="Detter J.C."/>
        </authorList>
    </citation>
    <scope>NUCLEOTIDE SEQUENCE [LARGE SCALE GENOMIC DNA]</scope>
    <source>
        <strain evidence="3">ATCC 43812 / DSM 4252 / R-10</strain>
        <plasmid evidence="2">pRMAR01</plasmid>
    </source>
</reference>
<dbReference type="InterPro" id="IPR025330">
    <property type="entry name" value="DUF4236"/>
</dbReference>
<dbReference type="EMBL" id="CP001808">
    <property type="protein sequence ID" value="ACY49695.1"/>
    <property type="molecule type" value="Genomic_DNA"/>
</dbReference>
<evidence type="ECO:0000313" key="2">
    <source>
        <dbReference type="EMBL" id="ACY49695.1"/>
    </source>
</evidence>
<gene>
    <name evidence="2" type="ordered locus">Rmar_2828</name>
</gene>
<dbReference type="RefSeq" id="WP_012845305.1">
    <property type="nucleotide sequence ID" value="NC_013502.1"/>
</dbReference>
<accession>D0MKN1</accession>
<protein>
    <recommendedName>
        <fullName evidence="1">DUF4236 domain-containing protein</fullName>
    </recommendedName>
</protein>
<dbReference type="HOGENOM" id="CLU_2976346_0_0_10"/>
<geneLocation type="plasmid" evidence="2 3">
    <name>pRMAR01</name>
</geneLocation>
<dbReference type="AlphaFoldDB" id="D0MKN1"/>
<dbReference type="Proteomes" id="UP000002221">
    <property type="component" value="Plasmid pRMAR01"/>
</dbReference>
<keyword evidence="3" id="KW-1185">Reference proteome</keyword>
<dbReference type="OrthoDB" id="9806903at2"/>
<evidence type="ECO:0000313" key="3">
    <source>
        <dbReference type="Proteomes" id="UP000002221"/>
    </source>
</evidence>
<feature type="domain" description="DUF4236" evidence="1">
    <location>
        <begin position="5"/>
        <end position="48"/>
    </location>
</feature>
<sequence>MPLHLYKTFRLGPVRLTISHRGIGLSVGTRGLRIGRTPSGRPYIRLGRGHWRLEKRGR</sequence>
<name>D0MKN1_RHOM4</name>
<dbReference type="KEGG" id="rmr:Rmar_2828"/>
<proteinExistence type="predicted"/>
<evidence type="ECO:0000259" key="1">
    <source>
        <dbReference type="Pfam" id="PF14020"/>
    </source>
</evidence>
<dbReference type="Pfam" id="PF14020">
    <property type="entry name" value="DUF4236"/>
    <property type="match status" value="1"/>
</dbReference>